<dbReference type="EMBL" id="LK933005">
    <property type="protein sequence ID" value="CDT21793.1"/>
    <property type="molecule type" value="Genomic_DNA"/>
</dbReference>
<dbReference type="AlphaFoldDB" id="A0A069AEW7"/>
<protein>
    <submittedName>
        <fullName evidence="1">Uncharacterized protein</fullName>
    </submittedName>
</protein>
<sequence>MLFGFNPSGFVTTNMIANINPNIVATIVGTITIYKVCNNAFGNSVVKKSIKLFIYHFLPSYALTS</sequence>
<proteinExistence type="predicted"/>
<evidence type="ECO:0000313" key="1">
    <source>
        <dbReference type="EMBL" id="CDS86985.1"/>
    </source>
</evidence>
<organism evidence="1">
    <name type="scientific">Clostridioides difficile</name>
    <name type="common">Peptoclostridium difficile</name>
    <dbReference type="NCBI Taxonomy" id="1496"/>
    <lineage>
        <taxon>Bacteria</taxon>
        <taxon>Bacillati</taxon>
        <taxon>Bacillota</taxon>
        <taxon>Clostridia</taxon>
        <taxon>Peptostreptococcales</taxon>
        <taxon>Peptostreptococcaceae</taxon>
        <taxon>Clostridioides</taxon>
    </lineage>
</organism>
<dbReference type="EMBL" id="LK932512">
    <property type="protein sequence ID" value="CDS86985.1"/>
    <property type="molecule type" value="Genomic_DNA"/>
</dbReference>
<name>A0A069AEW7_CLODI</name>
<evidence type="ECO:0000313" key="2">
    <source>
        <dbReference type="EMBL" id="CDT21793.1"/>
    </source>
</evidence>
<accession>A0A069AEW7</accession>
<gene>
    <name evidence="2" type="ORF">BN1095_340251</name>
    <name evidence="1" type="ORF">BN1096_590016</name>
</gene>
<reference evidence="1" key="1">
    <citation type="submission" date="2014-07" db="EMBL/GenBank/DDBJ databases">
        <authorList>
            <person name="Monot Marc"/>
        </authorList>
    </citation>
    <scope>NUCLEOTIDE SEQUENCE</scope>
    <source>
        <strain evidence="2">7032989</strain>
    </source>
</reference>